<dbReference type="Pfam" id="PF00428">
    <property type="entry name" value="Ribosomal_60s"/>
    <property type="match status" value="1"/>
</dbReference>
<dbReference type="GO" id="GO:0003735">
    <property type="term" value="F:structural constituent of ribosome"/>
    <property type="evidence" value="ECO:0007669"/>
    <property type="project" value="InterPro"/>
</dbReference>
<proteinExistence type="inferred from homology"/>
<gene>
    <name evidence="5" type="ORF">CHYS00102_LOCUS8346</name>
    <name evidence="6" type="ORF">CHYS00102_LOCUS8347</name>
    <name evidence="7" type="ORF">CHYS00102_LOCUS8348</name>
</gene>
<sequence length="115" mass="11430">MRVAAAYMLLKIAGKEGSSDEITAVIQAGGGSVDDTELSTFCADIAGKDVDELLSSGMEKLKNVSIGGGGEGGGGGAGGAAAEEEKEEEPEEEEEADMGGGMDMFGGDDGDGGDY</sequence>
<dbReference type="EMBL" id="HBFR01011564">
    <property type="protein sequence ID" value="CAD8881159.1"/>
    <property type="molecule type" value="Transcribed_RNA"/>
</dbReference>
<evidence type="ECO:0008006" key="8">
    <source>
        <dbReference type="Google" id="ProtNLM"/>
    </source>
</evidence>
<dbReference type="EMBL" id="HBFR01011566">
    <property type="protein sequence ID" value="CAD8881161.1"/>
    <property type="molecule type" value="Transcribed_RNA"/>
</dbReference>
<evidence type="ECO:0000313" key="6">
    <source>
        <dbReference type="EMBL" id="CAD8881160.1"/>
    </source>
</evidence>
<evidence type="ECO:0000313" key="5">
    <source>
        <dbReference type="EMBL" id="CAD8881159.1"/>
    </source>
</evidence>
<dbReference type="PANTHER" id="PTHR21141:SF5">
    <property type="entry name" value="LARGE RIBOSOMAL SUBUNIT PROTEIN P2"/>
    <property type="match status" value="1"/>
</dbReference>
<feature type="compositionally biased region" description="Acidic residues" evidence="4">
    <location>
        <begin position="82"/>
        <end position="97"/>
    </location>
</feature>
<dbReference type="GO" id="GO:0022625">
    <property type="term" value="C:cytosolic large ribosomal subunit"/>
    <property type="evidence" value="ECO:0007669"/>
    <property type="project" value="InterPro"/>
</dbReference>
<feature type="compositionally biased region" description="Acidic residues" evidence="4">
    <location>
        <begin position="106"/>
        <end position="115"/>
    </location>
</feature>
<dbReference type="GO" id="GO:0002182">
    <property type="term" value="P:cytoplasmic translational elongation"/>
    <property type="evidence" value="ECO:0007669"/>
    <property type="project" value="InterPro"/>
</dbReference>
<dbReference type="AlphaFoldDB" id="A0A6U5EXA4"/>
<dbReference type="PANTHER" id="PTHR21141">
    <property type="entry name" value="60S ACIDIC RIBOSOMAL PROTEIN FAMILY MEMBER"/>
    <property type="match status" value="1"/>
</dbReference>
<dbReference type="FunFam" id="1.10.10.1410:FF:000002">
    <property type="entry name" value="60S acidic ribosomal protein P2"/>
    <property type="match status" value="1"/>
</dbReference>
<dbReference type="InterPro" id="IPR044076">
    <property type="entry name" value="Ribosomal_P2"/>
</dbReference>
<evidence type="ECO:0000256" key="1">
    <source>
        <dbReference type="ARBA" id="ARBA00005436"/>
    </source>
</evidence>
<name>A0A6U5EXA4_9STRA</name>
<keyword evidence="2" id="KW-0689">Ribosomal protein</keyword>
<protein>
    <recommendedName>
        <fullName evidence="8">60S acidic ribosomal protein P2</fullName>
    </recommendedName>
</protein>
<dbReference type="EMBL" id="HBFR01011565">
    <property type="protein sequence ID" value="CAD8881160.1"/>
    <property type="molecule type" value="Transcribed_RNA"/>
</dbReference>
<dbReference type="InterPro" id="IPR038716">
    <property type="entry name" value="P1/P2_N_sf"/>
</dbReference>
<keyword evidence="3" id="KW-0687">Ribonucleoprotein</keyword>
<evidence type="ECO:0000256" key="4">
    <source>
        <dbReference type="SAM" id="MobiDB-lite"/>
    </source>
</evidence>
<comment type="similarity">
    <text evidence="1">Belongs to the eukaryotic ribosomal protein P1/P2 family.</text>
</comment>
<evidence type="ECO:0000256" key="3">
    <source>
        <dbReference type="ARBA" id="ARBA00023274"/>
    </source>
</evidence>
<organism evidence="5">
    <name type="scientific">Corethron hystrix</name>
    <dbReference type="NCBI Taxonomy" id="216773"/>
    <lineage>
        <taxon>Eukaryota</taxon>
        <taxon>Sar</taxon>
        <taxon>Stramenopiles</taxon>
        <taxon>Ochrophyta</taxon>
        <taxon>Bacillariophyta</taxon>
        <taxon>Coscinodiscophyceae</taxon>
        <taxon>Corethrophycidae</taxon>
        <taxon>Corethrales</taxon>
        <taxon>Corethraceae</taxon>
        <taxon>Corethron</taxon>
    </lineage>
</organism>
<accession>A0A6U5EXA4</accession>
<dbReference type="HAMAP" id="MF_01478">
    <property type="entry name" value="Ribosomal_L12_arch"/>
    <property type="match status" value="1"/>
</dbReference>
<dbReference type="InterPro" id="IPR027534">
    <property type="entry name" value="Ribosomal_P1/P2"/>
</dbReference>
<feature type="region of interest" description="Disordered" evidence="4">
    <location>
        <begin position="64"/>
        <end position="115"/>
    </location>
</feature>
<feature type="compositionally biased region" description="Gly residues" evidence="4">
    <location>
        <begin position="66"/>
        <end position="79"/>
    </location>
</feature>
<reference evidence="5" key="1">
    <citation type="submission" date="2021-01" db="EMBL/GenBank/DDBJ databases">
        <authorList>
            <person name="Corre E."/>
            <person name="Pelletier E."/>
            <person name="Niang G."/>
            <person name="Scheremetjew M."/>
            <person name="Finn R."/>
            <person name="Kale V."/>
            <person name="Holt S."/>
            <person name="Cochrane G."/>
            <person name="Meng A."/>
            <person name="Brown T."/>
            <person name="Cohen L."/>
        </authorList>
    </citation>
    <scope>NUCLEOTIDE SEQUENCE</scope>
    <source>
        <strain evidence="5">308</strain>
    </source>
</reference>
<evidence type="ECO:0000313" key="7">
    <source>
        <dbReference type="EMBL" id="CAD8881161.1"/>
    </source>
</evidence>
<evidence type="ECO:0000256" key="2">
    <source>
        <dbReference type="ARBA" id="ARBA00022980"/>
    </source>
</evidence>
<dbReference type="Gene3D" id="1.10.10.1410">
    <property type="match status" value="1"/>
</dbReference>